<proteinExistence type="predicted"/>
<reference evidence="3 4" key="1">
    <citation type="submission" date="2018-09" db="EMBL/GenBank/DDBJ databases">
        <title>Genomic Encyclopedia of Archaeal and Bacterial Type Strains, Phase II (KMG-II): from individual species to whole genera.</title>
        <authorList>
            <person name="Goeker M."/>
        </authorList>
    </citation>
    <scope>NUCLEOTIDE SEQUENCE [LARGE SCALE GENOMIC DNA]</scope>
    <source>
        <strain evidence="3 4">DSM 11458</strain>
    </source>
</reference>
<dbReference type="InterPro" id="IPR035940">
    <property type="entry name" value="CAP_sf"/>
</dbReference>
<dbReference type="EMBL" id="RAQK01000002">
    <property type="protein sequence ID" value="RKE94565.1"/>
    <property type="molecule type" value="Genomic_DNA"/>
</dbReference>
<dbReference type="InterPro" id="IPR014044">
    <property type="entry name" value="CAP_dom"/>
</dbReference>
<keyword evidence="4" id="KW-1185">Reference proteome</keyword>
<comment type="caution">
    <text evidence="3">The sequence shown here is derived from an EMBL/GenBank/DDBJ whole genome shotgun (WGS) entry which is preliminary data.</text>
</comment>
<keyword evidence="1" id="KW-0732">Signal</keyword>
<sequence>MRLVFGLIFAIVLGACGPTGSAPVQSATSVIGGPAADRLNNIRARAGLGAVSRNPILDAAALRHADDMVSANFFSHTGSNGSTVGKRVKAAGYRWCTVAENINKGYSGRSAAIEAWRTSPSHFRNMTNPKVRHFGLANVGDVWVMVLAAKRC</sequence>
<dbReference type="SUPFAM" id="SSF55797">
    <property type="entry name" value="PR-1-like"/>
    <property type="match status" value="1"/>
</dbReference>
<dbReference type="Proteomes" id="UP000284407">
    <property type="component" value="Unassembled WGS sequence"/>
</dbReference>
<evidence type="ECO:0000256" key="1">
    <source>
        <dbReference type="SAM" id="SignalP"/>
    </source>
</evidence>
<evidence type="ECO:0000313" key="3">
    <source>
        <dbReference type="EMBL" id="RKE94565.1"/>
    </source>
</evidence>
<organism evidence="3 4">
    <name type="scientific">Sulfitobacter guttiformis</name>
    <dbReference type="NCBI Taxonomy" id="74349"/>
    <lineage>
        <taxon>Bacteria</taxon>
        <taxon>Pseudomonadati</taxon>
        <taxon>Pseudomonadota</taxon>
        <taxon>Alphaproteobacteria</taxon>
        <taxon>Rhodobacterales</taxon>
        <taxon>Roseobacteraceae</taxon>
        <taxon>Sulfitobacter</taxon>
    </lineage>
</organism>
<dbReference type="OrthoDB" id="9811255at2"/>
<dbReference type="RefSeq" id="WP_025061402.1">
    <property type="nucleotide sequence ID" value="NZ_RAQK01000002.1"/>
</dbReference>
<dbReference type="CDD" id="cd05379">
    <property type="entry name" value="CAP_bacterial"/>
    <property type="match status" value="1"/>
</dbReference>
<protein>
    <submittedName>
        <fullName evidence="3">Cysteine-rich secretory protein family protein</fullName>
    </submittedName>
</protein>
<gene>
    <name evidence="3" type="ORF">C8N30_3693</name>
</gene>
<evidence type="ECO:0000259" key="2">
    <source>
        <dbReference type="Pfam" id="PF00188"/>
    </source>
</evidence>
<feature type="chain" id="PRO_5019127551" evidence="1">
    <location>
        <begin position="22"/>
        <end position="152"/>
    </location>
</feature>
<feature type="domain" description="SCP" evidence="2">
    <location>
        <begin position="37"/>
        <end position="137"/>
    </location>
</feature>
<dbReference type="Gene3D" id="3.40.33.10">
    <property type="entry name" value="CAP"/>
    <property type="match status" value="1"/>
</dbReference>
<accession>A0A420DK51</accession>
<dbReference type="STRING" id="1443111.Z949_764"/>
<dbReference type="PANTHER" id="PTHR31157">
    <property type="entry name" value="SCP DOMAIN-CONTAINING PROTEIN"/>
    <property type="match status" value="1"/>
</dbReference>
<dbReference type="AlphaFoldDB" id="A0A420DK51"/>
<dbReference type="PANTHER" id="PTHR31157:SF1">
    <property type="entry name" value="SCP DOMAIN-CONTAINING PROTEIN"/>
    <property type="match status" value="1"/>
</dbReference>
<dbReference type="PROSITE" id="PS51257">
    <property type="entry name" value="PROKAR_LIPOPROTEIN"/>
    <property type="match status" value="1"/>
</dbReference>
<name>A0A420DK51_9RHOB</name>
<evidence type="ECO:0000313" key="4">
    <source>
        <dbReference type="Proteomes" id="UP000284407"/>
    </source>
</evidence>
<dbReference type="Pfam" id="PF00188">
    <property type="entry name" value="CAP"/>
    <property type="match status" value="1"/>
</dbReference>
<feature type="signal peptide" evidence="1">
    <location>
        <begin position="1"/>
        <end position="21"/>
    </location>
</feature>